<reference evidence="1" key="2">
    <citation type="submission" date="2020-09" db="EMBL/GenBank/DDBJ databases">
        <authorList>
            <person name="Sun Q."/>
            <person name="Ohkuma M."/>
        </authorList>
    </citation>
    <scope>NUCLEOTIDE SEQUENCE</scope>
    <source>
        <strain evidence="1">JCM 3086</strain>
    </source>
</reference>
<organism evidence="1 2">
    <name type="scientific">Streptomyces brasiliensis</name>
    <dbReference type="NCBI Taxonomy" id="1954"/>
    <lineage>
        <taxon>Bacteria</taxon>
        <taxon>Bacillati</taxon>
        <taxon>Actinomycetota</taxon>
        <taxon>Actinomycetes</taxon>
        <taxon>Kitasatosporales</taxon>
        <taxon>Streptomycetaceae</taxon>
        <taxon>Streptomyces</taxon>
    </lineage>
</organism>
<keyword evidence="2" id="KW-1185">Reference proteome</keyword>
<dbReference type="Proteomes" id="UP000657574">
    <property type="component" value="Unassembled WGS sequence"/>
</dbReference>
<reference evidence="1" key="1">
    <citation type="journal article" date="2014" name="Int. J. Syst. Evol. Microbiol.">
        <title>Complete genome sequence of Corynebacterium casei LMG S-19264T (=DSM 44701T), isolated from a smear-ripened cheese.</title>
        <authorList>
            <consortium name="US DOE Joint Genome Institute (JGI-PGF)"/>
            <person name="Walter F."/>
            <person name="Albersmeier A."/>
            <person name="Kalinowski J."/>
            <person name="Ruckert C."/>
        </authorList>
    </citation>
    <scope>NUCLEOTIDE SEQUENCE</scope>
    <source>
        <strain evidence="1">JCM 3086</strain>
    </source>
</reference>
<dbReference type="EMBL" id="BMQA01000045">
    <property type="protein sequence ID" value="GGJ53942.1"/>
    <property type="molecule type" value="Genomic_DNA"/>
</dbReference>
<name>A0A917P3I2_9ACTN</name>
<proteinExistence type="predicted"/>
<protein>
    <submittedName>
        <fullName evidence="1">Uncharacterized protein</fullName>
    </submittedName>
</protein>
<accession>A0A917P3I2</accession>
<sequence>MVTDLPAPWDRPYPSPPIAELARSVPEDAGIRAAYGRAPAEMTKAATVSASLGDAALHSRTGAEPAAAVARARAVLEAYEGADDEDEAVASCRAEAAQMLNLEEE</sequence>
<evidence type="ECO:0000313" key="2">
    <source>
        <dbReference type="Proteomes" id="UP000657574"/>
    </source>
</evidence>
<comment type="caution">
    <text evidence="1">The sequence shown here is derived from an EMBL/GenBank/DDBJ whole genome shotgun (WGS) entry which is preliminary data.</text>
</comment>
<evidence type="ECO:0000313" key="1">
    <source>
        <dbReference type="EMBL" id="GGJ53942.1"/>
    </source>
</evidence>
<gene>
    <name evidence="1" type="ORF">GCM10010121_075790</name>
</gene>
<dbReference type="AlphaFoldDB" id="A0A917P3I2"/>